<evidence type="ECO:0000313" key="3">
    <source>
        <dbReference type="EMBL" id="CAF4830111.1"/>
    </source>
</evidence>
<reference evidence="3" key="1">
    <citation type="submission" date="2021-02" db="EMBL/GenBank/DDBJ databases">
        <authorList>
            <person name="Nowell W R."/>
        </authorList>
    </citation>
    <scope>NUCLEOTIDE SEQUENCE</scope>
</reference>
<evidence type="ECO:0000313" key="4">
    <source>
        <dbReference type="Proteomes" id="UP000663838"/>
    </source>
</evidence>
<dbReference type="EMBL" id="CAJNYV010005349">
    <property type="protein sequence ID" value="CAF3739536.1"/>
    <property type="molecule type" value="Genomic_DNA"/>
</dbReference>
<evidence type="ECO:0000313" key="2">
    <source>
        <dbReference type="EMBL" id="CAF3739536.1"/>
    </source>
</evidence>
<dbReference type="EMBL" id="CAJOBS010002694">
    <property type="protein sequence ID" value="CAF4830111.1"/>
    <property type="molecule type" value="Genomic_DNA"/>
</dbReference>
<gene>
    <name evidence="2" type="ORF">KIK155_LOCUS29059</name>
    <name evidence="3" type="ORF">TOA249_LOCUS25219</name>
</gene>
<sequence length="586" mass="69712">MSDQHVPHHLRDIDNPPSYLTEAQQQNWISAAKKAKKNYQRKQQYPPFIVPPQLYNVIYIHKQMTGQTMEMLIEHVQHCNEFTFDTESEKSNKKLALIQIQTIPDQLPSLVILLELAHLPPLESQLYTKIKHFFQLVFRSTNSLYSWGPLDKELLPAISYELFMWPIPAPIYDIQSHFNKWYAWALSHCEVCRLSIDTNVNTNAINYHTTAPSLSRPCHCYESSPYRINEKWSLQQAVIFIYKIFIDKNETFNHWAHGLDPIVSTLPEAKRLSMIRYAIYDCFATTLLARPIIEYWPFTKIENSGITELFQKARSPLSINPNITISNIYQKSHQKSKKHITTNLELISDDDDDNDDEIYLNQCRAPVRQALPTYEPISEDEITINQHHLSTCTTLPMYEPISDDEQPQIVSPDAPTQEINIQSESEMNIPPELPQPPTLISLHRSRHNRRTATARRHRNKKRNDTHRSHRYRYYVTRPVHHRFSMASIKVILERHNIRYTHIKIRNSSLIIGLQHHHMKHQAHQQLPYATFNRLQYYEHHRRSRESRHHHSHESRHHYFYESRHYHYHDSRYHRHRHHSRHTHYAT</sequence>
<evidence type="ECO:0000256" key="1">
    <source>
        <dbReference type="SAM" id="MobiDB-lite"/>
    </source>
</evidence>
<protein>
    <submittedName>
        <fullName evidence="3">Uncharacterized protein</fullName>
    </submittedName>
</protein>
<proteinExistence type="predicted"/>
<name>A0A821QQ05_9BILA</name>
<comment type="caution">
    <text evidence="3">The sequence shown here is derived from an EMBL/GenBank/DDBJ whole genome shotgun (WGS) entry which is preliminary data.</text>
</comment>
<dbReference type="Proteomes" id="UP000663865">
    <property type="component" value="Unassembled WGS sequence"/>
</dbReference>
<dbReference type="AlphaFoldDB" id="A0A821QQ05"/>
<organism evidence="3 4">
    <name type="scientific">Rotaria socialis</name>
    <dbReference type="NCBI Taxonomy" id="392032"/>
    <lineage>
        <taxon>Eukaryota</taxon>
        <taxon>Metazoa</taxon>
        <taxon>Spiralia</taxon>
        <taxon>Gnathifera</taxon>
        <taxon>Rotifera</taxon>
        <taxon>Eurotatoria</taxon>
        <taxon>Bdelloidea</taxon>
        <taxon>Philodinida</taxon>
        <taxon>Philodinidae</taxon>
        <taxon>Rotaria</taxon>
    </lineage>
</organism>
<accession>A0A821QQ05</accession>
<dbReference type="Proteomes" id="UP000663838">
    <property type="component" value="Unassembled WGS sequence"/>
</dbReference>
<feature type="region of interest" description="Disordered" evidence="1">
    <location>
        <begin position="445"/>
        <end position="467"/>
    </location>
</feature>